<evidence type="ECO:0000259" key="6">
    <source>
        <dbReference type="PROSITE" id="PS50850"/>
    </source>
</evidence>
<feature type="transmembrane region" description="Helical" evidence="5">
    <location>
        <begin position="339"/>
        <end position="359"/>
    </location>
</feature>
<feature type="transmembrane region" description="Helical" evidence="5">
    <location>
        <begin position="281"/>
        <end position="299"/>
    </location>
</feature>
<dbReference type="InterPro" id="IPR020846">
    <property type="entry name" value="MFS_dom"/>
</dbReference>
<feature type="transmembrane region" description="Helical" evidence="5">
    <location>
        <begin position="365"/>
        <end position="386"/>
    </location>
</feature>
<comment type="subcellular location">
    <subcellularLocation>
        <location evidence="1">Cell membrane</location>
        <topology evidence="1">Multi-pass membrane protein</topology>
    </subcellularLocation>
</comment>
<dbReference type="Pfam" id="PF07690">
    <property type="entry name" value="MFS_1"/>
    <property type="match status" value="1"/>
</dbReference>
<feature type="domain" description="Major facilitator superfamily (MFS) profile" evidence="6">
    <location>
        <begin position="14"/>
        <end position="392"/>
    </location>
</feature>
<sequence>MNLLKALTPSQKKNLIVLGLSGLLFWVSLTSLLPTLPAYIADIGGTNHQIGLVMGSFAIGLLLFRAQLGKISDQRSRKVVILIGTFVVGTAPLGYLLVDSIPLLIAIRAFHGISIAAFTTGYSTLVVDLSPPEKRGELIGYMSLVVPIGLALGPALGGYLQEGVGYEVLFTVSAAAGYLGLLFGSQITEARQDYQNEKDGKPASQEGFWQMLVSPRIRTPAMVLFIVGLVFGTLTTFLPLYVRELGIDFNPGLYYTTSAVASFAMRIFVGRASDYYGRGVFITMSLTLYTVAMSLLATANAPIEFVMAAIAQGAGGGTLIPMMIALMSDRSTTEERGRIYALSIGGFDLGIALAGPGLGALADILGYRGLFILGVTLAALALMIFLTRSSKNISHSLRFALGREKDAYRI</sequence>
<feature type="transmembrane region" description="Helical" evidence="5">
    <location>
        <begin position="104"/>
        <end position="126"/>
    </location>
</feature>
<dbReference type="AlphaFoldDB" id="A0A5B8NMK6"/>
<keyword evidence="2 5" id="KW-0812">Transmembrane</keyword>
<feature type="transmembrane region" description="Helical" evidence="5">
    <location>
        <begin position="253"/>
        <end position="269"/>
    </location>
</feature>
<gene>
    <name evidence="7" type="ORF">FRE64_11615</name>
</gene>
<organism evidence="7 8">
    <name type="scientific">Euhalothece natronophila Z-M001</name>
    <dbReference type="NCBI Taxonomy" id="522448"/>
    <lineage>
        <taxon>Bacteria</taxon>
        <taxon>Bacillati</taxon>
        <taxon>Cyanobacteriota</taxon>
        <taxon>Cyanophyceae</taxon>
        <taxon>Oscillatoriophycideae</taxon>
        <taxon>Chroococcales</taxon>
        <taxon>Halothecacae</taxon>
        <taxon>Halothece cluster</taxon>
        <taxon>Euhalothece</taxon>
    </lineage>
</organism>
<keyword evidence="4 5" id="KW-0472">Membrane</keyword>
<dbReference type="OrthoDB" id="9814001at2"/>
<dbReference type="EMBL" id="CP042326">
    <property type="protein sequence ID" value="QDZ40543.1"/>
    <property type="molecule type" value="Genomic_DNA"/>
</dbReference>
<feature type="transmembrane region" description="Helical" evidence="5">
    <location>
        <begin position="221"/>
        <end position="241"/>
    </location>
</feature>
<dbReference type="Proteomes" id="UP000318453">
    <property type="component" value="Chromosome"/>
</dbReference>
<proteinExistence type="predicted"/>
<dbReference type="InterPro" id="IPR011701">
    <property type="entry name" value="MFS"/>
</dbReference>
<dbReference type="GO" id="GO:0005886">
    <property type="term" value="C:plasma membrane"/>
    <property type="evidence" value="ECO:0007669"/>
    <property type="project" value="UniProtKB-SubCell"/>
</dbReference>
<feature type="transmembrane region" description="Helical" evidence="5">
    <location>
        <begin position="166"/>
        <end position="184"/>
    </location>
</feature>
<evidence type="ECO:0000256" key="1">
    <source>
        <dbReference type="ARBA" id="ARBA00004651"/>
    </source>
</evidence>
<dbReference type="PROSITE" id="PS50850">
    <property type="entry name" value="MFS"/>
    <property type="match status" value="1"/>
</dbReference>
<evidence type="ECO:0000256" key="2">
    <source>
        <dbReference type="ARBA" id="ARBA00022692"/>
    </source>
</evidence>
<evidence type="ECO:0000313" key="7">
    <source>
        <dbReference type="EMBL" id="QDZ40543.1"/>
    </source>
</evidence>
<evidence type="ECO:0000256" key="4">
    <source>
        <dbReference type="ARBA" id="ARBA00023136"/>
    </source>
</evidence>
<feature type="transmembrane region" description="Helical" evidence="5">
    <location>
        <begin position="79"/>
        <end position="98"/>
    </location>
</feature>
<dbReference type="InterPro" id="IPR052714">
    <property type="entry name" value="MFS_Exporter"/>
</dbReference>
<feature type="transmembrane region" description="Helical" evidence="5">
    <location>
        <begin position="48"/>
        <end position="67"/>
    </location>
</feature>
<name>A0A5B8NMK6_9CHRO</name>
<dbReference type="Gene3D" id="1.20.1250.20">
    <property type="entry name" value="MFS general substrate transporter like domains"/>
    <property type="match status" value="2"/>
</dbReference>
<dbReference type="CDD" id="cd17489">
    <property type="entry name" value="MFS_YfcJ_like"/>
    <property type="match status" value="1"/>
</dbReference>
<accession>A0A5B8NMK6</accession>
<dbReference type="InterPro" id="IPR036259">
    <property type="entry name" value="MFS_trans_sf"/>
</dbReference>
<reference evidence="7 8" key="1">
    <citation type="submission" date="2019-08" db="EMBL/GenBank/DDBJ databases">
        <title>Carotenoids and Carotenoid Binding Proteins in the Halophilic Cyanobacterium Euhalothece sp. ZM00.</title>
        <authorList>
            <person name="Cho S.M."/>
            <person name="Song J.Y."/>
            <person name="Park Y.-I."/>
        </authorList>
    </citation>
    <scope>NUCLEOTIDE SEQUENCE [LARGE SCALE GENOMIC DNA]</scope>
    <source>
        <strain evidence="7 8">Z-M001</strain>
    </source>
</reference>
<dbReference type="GO" id="GO:0022857">
    <property type="term" value="F:transmembrane transporter activity"/>
    <property type="evidence" value="ECO:0007669"/>
    <property type="project" value="InterPro"/>
</dbReference>
<dbReference type="PANTHER" id="PTHR23531:SF1">
    <property type="entry name" value="QUINOLENE RESISTANCE PROTEIN NORA"/>
    <property type="match status" value="1"/>
</dbReference>
<protein>
    <submittedName>
        <fullName evidence="7">MFS transporter</fullName>
    </submittedName>
</protein>
<dbReference type="KEGG" id="enn:FRE64_11615"/>
<dbReference type="PANTHER" id="PTHR23531">
    <property type="entry name" value="QUINOLENE RESISTANCE PROTEIN NORA"/>
    <property type="match status" value="1"/>
</dbReference>
<evidence type="ECO:0000256" key="5">
    <source>
        <dbReference type="SAM" id="Phobius"/>
    </source>
</evidence>
<feature type="transmembrane region" description="Helical" evidence="5">
    <location>
        <begin position="305"/>
        <end position="327"/>
    </location>
</feature>
<evidence type="ECO:0000313" key="8">
    <source>
        <dbReference type="Proteomes" id="UP000318453"/>
    </source>
</evidence>
<dbReference type="RefSeq" id="WP_146296392.1">
    <property type="nucleotide sequence ID" value="NZ_CP042326.1"/>
</dbReference>
<evidence type="ECO:0000256" key="3">
    <source>
        <dbReference type="ARBA" id="ARBA00022989"/>
    </source>
</evidence>
<keyword evidence="3 5" id="KW-1133">Transmembrane helix</keyword>
<keyword evidence="8" id="KW-1185">Reference proteome</keyword>
<dbReference type="SUPFAM" id="SSF103473">
    <property type="entry name" value="MFS general substrate transporter"/>
    <property type="match status" value="1"/>
</dbReference>
<feature type="transmembrane region" description="Helical" evidence="5">
    <location>
        <begin position="138"/>
        <end position="160"/>
    </location>
</feature>